<keyword evidence="7 10" id="KW-0067">ATP-binding</keyword>
<gene>
    <name evidence="14" type="ORF">HK099_004294</name>
</gene>
<dbReference type="Gene3D" id="1.20.900.10">
    <property type="entry name" value="Dbl homology (DH) domain"/>
    <property type="match status" value="1"/>
</dbReference>
<evidence type="ECO:0000256" key="10">
    <source>
        <dbReference type="PROSITE-ProRule" id="PRU10141"/>
    </source>
</evidence>
<dbReference type="GO" id="GO:0005737">
    <property type="term" value="C:cytoplasm"/>
    <property type="evidence" value="ECO:0007669"/>
    <property type="project" value="TreeGrafter"/>
</dbReference>
<comment type="similarity">
    <text evidence="1">Belongs to the protein kinase superfamily. STE Ser/Thr protein kinase family. STE20 subfamily.</text>
</comment>
<dbReference type="AlphaFoldDB" id="A0AAD5Y482"/>
<dbReference type="EC" id="2.7.11.1" evidence="2"/>
<comment type="catalytic activity">
    <reaction evidence="9">
        <text>L-seryl-[protein] + ATP = O-phospho-L-seryl-[protein] + ADP + H(+)</text>
        <dbReference type="Rhea" id="RHEA:17989"/>
        <dbReference type="Rhea" id="RHEA-COMP:9863"/>
        <dbReference type="Rhea" id="RHEA-COMP:11604"/>
        <dbReference type="ChEBI" id="CHEBI:15378"/>
        <dbReference type="ChEBI" id="CHEBI:29999"/>
        <dbReference type="ChEBI" id="CHEBI:30616"/>
        <dbReference type="ChEBI" id="CHEBI:83421"/>
        <dbReference type="ChEBI" id="CHEBI:456216"/>
        <dbReference type="EC" id="2.7.11.1"/>
    </reaction>
</comment>
<feature type="domain" description="Protein kinase" evidence="13">
    <location>
        <begin position="34"/>
        <end position="284"/>
    </location>
</feature>
<evidence type="ECO:0000313" key="15">
    <source>
        <dbReference type="Proteomes" id="UP001211065"/>
    </source>
</evidence>
<feature type="compositionally biased region" description="Polar residues" evidence="11">
    <location>
        <begin position="437"/>
        <end position="447"/>
    </location>
</feature>
<feature type="binding site" evidence="10">
    <location>
        <position position="63"/>
    </location>
    <ligand>
        <name>ATP</name>
        <dbReference type="ChEBI" id="CHEBI:30616"/>
    </ligand>
</feature>
<dbReference type="GO" id="GO:0004674">
    <property type="term" value="F:protein serine/threonine kinase activity"/>
    <property type="evidence" value="ECO:0007669"/>
    <property type="project" value="UniProtKB-KW"/>
</dbReference>
<evidence type="ECO:0000256" key="4">
    <source>
        <dbReference type="ARBA" id="ARBA00022679"/>
    </source>
</evidence>
<dbReference type="PANTHER" id="PTHR48012">
    <property type="entry name" value="STERILE20-LIKE KINASE, ISOFORM B-RELATED"/>
    <property type="match status" value="1"/>
</dbReference>
<feature type="compositionally biased region" description="Low complexity" evidence="11">
    <location>
        <begin position="400"/>
        <end position="422"/>
    </location>
</feature>
<keyword evidence="6" id="KW-0418">Kinase</keyword>
<feature type="region of interest" description="Disordered" evidence="11">
    <location>
        <begin position="332"/>
        <end position="365"/>
    </location>
</feature>
<evidence type="ECO:0000256" key="2">
    <source>
        <dbReference type="ARBA" id="ARBA00012513"/>
    </source>
</evidence>
<dbReference type="InterPro" id="IPR050629">
    <property type="entry name" value="STE20/SPS1-PAK"/>
</dbReference>
<dbReference type="GO" id="GO:0005085">
    <property type="term" value="F:guanyl-nucleotide exchange factor activity"/>
    <property type="evidence" value="ECO:0007669"/>
    <property type="project" value="InterPro"/>
</dbReference>
<dbReference type="InterPro" id="IPR000219">
    <property type="entry name" value="DH_dom"/>
</dbReference>
<dbReference type="SMART" id="SM00220">
    <property type="entry name" value="S_TKc"/>
    <property type="match status" value="1"/>
</dbReference>
<dbReference type="InterPro" id="IPR011009">
    <property type="entry name" value="Kinase-like_dom_sf"/>
</dbReference>
<feature type="region of interest" description="Disordered" evidence="11">
    <location>
        <begin position="475"/>
        <end position="514"/>
    </location>
</feature>
<dbReference type="InterPro" id="IPR017441">
    <property type="entry name" value="Protein_kinase_ATP_BS"/>
</dbReference>
<evidence type="ECO:0000256" key="3">
    <source>
        <dbReference type="ARBA" id="ARBA00022527"/>
    </source>
</evidence>
<dbReference type="PROSITE" id="PS50011">
    <property type="entry name" value="PROTEIN_KINASE_DOM"/>
    <property type="match status" value="1"/>
</dbReference>
<keyword evidence="15" id="KW-1185">Reference proteome</keyword>
<protein>
    <recommendedName>
        <fullName evidence="2">non-specific serine/threonine protein kinase</fullName>
        <ecNumber evidence="2">2.7.11.1</ecNumber>
    </recommendedName>
</protein>
<reference evidence="14" key="1">
    <citation type="submission" date="2020-05" db="EMBL/GenBank/DDBJ databases">
        <title>Phylogenomic resolution of chytrid fungi.</title>
        <authorList>
            <person name="Stajich J.E."/>
            <person name="Amses K."/>
            <person name="Simmons R."/>
            <person name="Seto K."/>
            <person name="Myers J."/>
            <person name="Bonds A."/>
            <person name="Quandt C.A."/>
            <person name="Barry K."/>
            <person name="Liu P."/>
            <person name="Grigoriev I."/>
            <person name="Longcore J.E."/>
            <person name="James T.Y."/>
        </authorList>
    </citation>
    <scope>NUCLEOTIDE SEQUENCE</scope>
    <source>
        <strain evidence="14">JEL0476</strain>
    </source>
</reference>
<dbReference type="SUPFAM" id="SSF56112">
    <property type="entry name" value="Protein kinase-like (PK-like)"/>
    <property type="match status" value="1"/>
</dbReference>
<evidence type="ECO:0000256" key="1">
    <source>
        <dbReference type="ARBA" id="ARBA00008874"/>
    </source>
</evidence>
<dbReference type="PROSITE" id="PS00107">
    <property type="entry name" value="PROTEIN_KINASE_ATP"/>
    <property type="match status" value="1"/>
</dbReference>
<dbReference type="Gene3D" id="1.10.510.10">
    <property type="entry name" value="Transferase(Phosphotransferase) domain 1"/>
    <property type="match status" value="1"/>
</dbReference>
<dbReference type="EMBL" id="JADGJW010000003">
    <property type="protein sequence ID" value="KAJ3228301.1"/>
    <property type="molecule type" value="Genomic_DNA"/>
</dbReference>
<feature type="compositionally biased region" description="Polar residues" evidence="11">
    <location>
        <begin position="481"/>
        <end position="501"/>
    </location>
</feature>
<evidence type="ECO:0000256" key="8">
    <source>
        <dbReference type="ARBA" id="ARBA00047899"/>
    </source>
</evidence>
<dbReference type="GO" id="GO:0005524">
    <property type="term" value="F:ATP binding"/>
    <property type="evidence" value="ECO:0007669"/>
    <property type="project" value="UniProtKB-UniRule"/>
</dbReference>
<comment type="caution">
    <text evidence="14">The sequence shown here is derived from an EMBL/GenBank/DDBJ whole genome shotgun (WGS) entry which is preliminary data.</text>
</comment>
<feature type="compositionally biased region" description="Basic and acidic residues" evidence="11">
    <location>
        <begin position="423"/>
        <end position="434"/>
    </location>
</feature>
<keyword evidence="4" id="KW-0808">Transferase</keyword>
<dbReference type="Pfam" id="PF00069">
    <property type="entry name" value="Pkinase"/>
    <property type="match status" value="1"/>
</dbReference>
<dbReference type="Gene3D" id="3.30.200.20">
    <property type="entry name" value="Phosphorylase Kinase, domain 1"/>
    <property type="match status" value="1"/>
</dbReference>
<organism evidence="14 15">
    <name type="scientific">Clydaea vesicula</name>
    <dbReference type="NCBI Taxonomy" id="447962"/>
    <lineage>
        <taxon>Eukaryota</taxon>
        <taxon>Fungi</taxon>
        <taxon>Fungi incertae sedis</taxon>
        <taxon>Chytridiomycota</taxon>
        <taxon>Chytridiomycota incertae sedis</taxon>
        <taxon>Chytridiomycetes</taxon>
        <taxon>Lobulomycetales</taxon>
        <taxon>Lobulomycetaceae</taxon>
        <taxon>Clydaea</taxon>
    </lineage>
</organism>
<evidence type="ECO:0000256" key="9">
    <source>
        <dbReference type="ARBA" id="ARBA00048679"/>
    </source>
</evidence>
<evidence type="ECO:0000256" key="5">
    <source>
        <dbReference type="ARBA" id="ARBA00022741"/>
    </source>
</evidence>
<dbReference type="Proteomes" id="UP001211065">
    <property type="component" value="Unassembled WGS sequence"/>
</dbReference>
<dbReference type="InterPro" id="IPR035899">
    <property type="entry name" value="DBL_dom_sf"/>
</dbReference>
<accession>A0AAD5Y482</accession>
<sequence>MPKLAEDFNVRATLRGKKAGTMISPEASDPLLLYQLLHKVGEGSYGEIYKAMSKTQQQIVALKVIDLEKTEDDIEDLLIEVDFQAKCDSPYLAKYNGSWLWENKLSIAMEFLGGGTLEELVNNCKLTEAHCSFILREVLRSLYYLHKTMKIHRDIKPANVLFDNNSCVKLADFGVAAQMTTTKNYRETFVGTPLYLAPEIILSDKYGTKVDIWSLGVMGIEIATGIVPRRNQHPMDILYAIPKESPPHLPNTFSAEFRDFISKCCVKDPKRRSTAEELLRHPFILTADNFDKNILKKSLEYRLNTNTKKLENSKSVIDQDDWWAQYNKVAGLKKPSQQKPQSPSRHEKEPSAAAKASVRPEMGRINIHETYGKKHSYFRSTSQQMKPLYQDQQEIQNDSINSSIPKSNSSTSLKSSKSSQDLSKLDSAARENPLKQRPSSNLKNSVSSQDLSIIGTKSLFQDNVKSNSQSNLKAMLDSKPKNQTNIQSTERGRPESSQMQTSLSTLPKSLKKSNSSQINLDKKLSSSVTTVCDKTSILSEEFKLFLSKNLPKKLTTSRLSLLKFLEEIYDSENKFLLDIENCLDAFLNPLMSSLKGQVVKEDKVELMFKNLLKIHQCSLKLLQNFKSDLCSFETEGTLERGCIFFLENLSNEIQLFYGEYCGNMCKTFWEYYKMVSENAKFKEFLAEVETSTGCKLFDLISLPVNRLIQYGNICSAAKKSIVNPSSKILSVIKEILEFKTNFADAIENCEKLMELMVNVVDLPPAILLKPKQRVLLVDTVQKLKMGSSFTSTKVHGQGKLILLRDSLLILKFLNAKNEDNKLEPFSLRNLLDNRQAIKPSVKVLKYRNLIPFEFLKCEGHPDIVKEGSVIYKNVFSVTLNVKNGKTRYFSASSSKVMQEFSKKLQ</sequence>
<feature type="domain" description="DH" evidence="12">
    <location>
        <begin position="560"/>
        <end position="710"/>
    </location>
</feature>
<dbReference type="PANTHER" id="PTHR48012:SF10">
    <property type="entry name" value="FI20177P1"/>
    <property type="match status" value="1"/>
</dbReference>
<feature type="compositionally biased region" description="Low complexity" evidence="11">
    <location>
        <begin position="502"/>
        <end position="514"/>
    </location>
</feature>
<comment type="catalytic activity">
    <reaction evidence="8">
        <text>L-threonyl-[protein] + ATP = O-phospho-L-threonyl-[protein] + ADP + H(+)</text>
        <dbReference type="Rhea" id="RHEA:46608"/>
        <dbReference type="Rhea" id="RHEA-COMP:11060"/>
        <dbReference type="Rhea" id="RHEA-COMP:11605"/>
        <dbReference type="ChEBI" id="CHEBI:15378"/>
        <dbReference type="ChEBI" id="CHEBI:30013"/>
        <dbReference type="ChEBI" id="CHEBI:30616"/>
        <dbReference type="ChEBI" id="CHEBI:61977"/>
        <dbReference type="ChEBI" id="CHEBI:456216"/>
        <dbReference type="EC" id="2.7.11.1"/>
    </reaction>
</comment>
<proteinExistence type="inferred from homology"/>
<keyword evidence="5 10" id="KW-0547">Nucleotide-binding</keyword>
<feature type="region of interest" description="Disordered" evidence="11">
    <location>
        <begin position="400"/>
        <end position="447"/>
    </location>
</feature>
<feature type="compositionally biased region" description="Low complexity" evidence="11">
    <location>
        <begin position="333"/>
        <end position="343"/>
    </location>
</feature>
<dbReference type="PROSITE" id="PS50010">
    <property type="entry name" value="DH_2"/>
    <property type="match status" value="1"/>
</dbReference>
<evidence type="ECO:0000313" key="14">
    <source>
        <dbReference type="EMBL" id="KAJ3228301.1"/>
    </source>
</evidence>
<evidence type="ECO:0000259" key="12">
    <source>
        <dbReference type="PROSITE" id="PS50010"/>
    </source>
</evidence>
<name>A0AAD5Y482_9FUNG</name>
<evidence type="ECO:0000259" key="13">
    <source>
        <dbReference type="PROSITE" id="PS50011"/>
    </source>
</evidence>
<keyword evidence="3" id="KW-0723">Serine/threonine-protein kinase</keyword>
<dbReference type="SUPFAM" id="SSF48065">
    <property type="entry name" value="DBL homology domain (DH-domain)"/>
    <property type="match status" value="1"/>
</dbReference>
<dbReference type="InterPro" id="IPR000719">
    <property type="entry name" value="Prot_kinase_dom"/>
</dbReference>
<dbReference type="Pfam" id="PF00621">
    <property type="entry name" value="RhoGEF"/>
    <property type="match status" value="1"/>
</dbReference>
<evidence type="ECO:0000256" key="6">
    <source>
        <dbReference type="ARBA" id="ARBA00022777"/>
    </source>
</evidence>
<evidence type="ECO:0000256" key="7">
    <source>
        <dbReference type="ARBA" id="ARBA00022840"/>
    </source>
</evidence>
<evidence type="ECO:0000256" key="11">
    <source>
        <dbReference type="SAM" id="MobiDB-lite"/>
    </source>
</evidence>